<dbReference type="AlphaFoldDB" id="A0A9X2DRA0"/>
<reference evidence="4" key="1">
    <citation type="submission" date="2022-05" db="EMBL/GenBank/DDBJ databases">
        <title>Comparative Genomics of Spacecraft Associated Microbes.</title>
        <authorList>
            <person name="Tran M.T."/>
            <person name="Wright A."/>
            <person name="Seuylemezian A."/>
            <person name="Eisen J."/>
            <person name="Coil D."/>
        </authorList>
    </citation>
    <scope>NUCLEOTIDE SEQUENCE</scope>
    <source>
        <strain evidence="4">214.1.1</strain>
    </source>
</reference>
<dbReference type="EMBL" id="JAMBOL010000016">
    <property type="protein sequence ID" value="MCM3715499.1"/>
    <property type="molecule type" value="Genomic_DNA"/>
</dbReference>
<sequence length="311" mass="34586">MLHPEVKKYLEETAAAGQKSIEQLTVEENRQRMRETIDVSGEPQAVAKVEEVTIPVEDGTIQLRIYTPEGAGPFPVLVYFHGGGWVLGDLDVVDRPLRALTNLSGYLIVSVDYRLAPEYRFPTAPHDCYAAVKWVAEHISAYNGNPGILVVGGDSAGGNLAAVVTLMAREKQGPAIHYQILIYPGTDFSEPKPSYEENGEGYGFTKKAIDWYSHHYLQEEERTDPLASPLLAASHAELPPALVITAEYDPYRDEGELYAARLREAGVPVEVTRYEGMIHGFFRMTRLFEQSRELHRQIAATLTRLARSAGE</sequence>
<dbReference type="InterPro" id="IPR050300">
    <property type="entry name" value="GDXG_lipolytic_enzyme"/>
</dbReference>
<evidence type="ECO:0000256" key="1">
    <source>
        <dbReference type="ARBA" id="ARBA00010515"/>
    </source>
</evidence>
<dbReference type="FunFam" id="3.40.50.1820:FF:000089">
    <property type="entry name" value="Alpha/beta hydrolase"/>
    <property type="match status" value="1"/>
</dbReference>
<comment type="caution">
    <text evidence="4">The sequence shown here is derived from an EMBL/GenBank/DDBJ whole genome shotgun (WGS) entry which is preliminary data.</text>
</comment>
<dbReference type="GO" id="GO:0016787">
    <property type="term" value="F:hydrolase activity"/>
    <property type="evidence" value="ECO:0007669"/>
    <property type="project" value="UniProtKB-KW"/>
</dbReference>
<dbReference type="Proteomes" id="UP001139179">
    <property type="component" value="Unassembled WGS sequence"/>
</dbReference>
<comment type="similarity">
    <text evidence="1">Belongs to the 'GDXG' lipolytic enzyme family.</text>
</comment>
<gene>
    <name evidence="4" type="ORF">M3202_15625</name>
</gene>
<dbReference type="Pfam" id="PF07859">
    <property type="entry name" value="Abhydrolase_3"/>
    <property type="match status" value="1"/>
</dbReference>
<feature type="domain" description="Alpha/beta hydrolase fold-3" evidence="3">
    <location>
        <begin position="77"/>
        <end position="282"/>
    </location>
</feature>
<dbReference type="SUPFAM" id="SSF53474">
    <property type="entry name" value="alpha/beta-Hydrolases"/>
    <property type="match status" value="1"/>
</dbReference>
<evidence type="ECO:0000259" key="3">
    <source>
        <dbReference type="Pfam" id="PF07859"/>
    </source>
</evidence>
<evidence type="ECO:0000313" key="5">
    <source>
        <dbReference type="Proteomes" id="UP001139179"/>
    </source>
</evidence>
<evidence type="ECO:0000313" key="4">
    <source>
        <dbReference type="EMBL" id="MCM3715499.1"/>
    </source>
</evidence>
<proteinExistence type="inferred from homology"/>
<dbReference type="PANTHER" id="PTHR48081">
    <property type="entry name" value="AB HYDROLASE SUPERFAMILY PROTEIN C4A8.06C"/>
    <property type="match status" value="1"/>
</dbReference>
<dbReference type="Gene3D" id="3.40.50.1820">
    <property type="entry name" value="alpha/beta hydrolase"/>
    <property type="match status" value="1"/>
</dbReference>
<protein>
    <submittedName>
        <fullName evidence="4">Alpha/beta hydrolase</fullName>
    </submittedName>
</protein>
<dbReference type="InterPro" id="IPR029058">
    <property type="entry name" value="AB_hydrolase_fold"/>
</dbReference>
<dbReference type="RefSeq" id="WP_251194720.1">
    <property type="nucleotide sequence ID" value="NZ_JAMBOL010000016.1"/>
</dbReference>
<evidence type="ECO:0000256" key="2">
    <source>
        <dbReference type="ARBA" id="ARBA00022801"/>
    </source>
</evidence>
<keyword evidence="5" id="KW-1185">Reference proteome</keyword>
<organism evidence="4 5">
    <name type="scientific">Halalkalibacter oceani</name>
    <dbReference type="NCBI Taxonomy" id="1653776"/>
    <lineage>
        <taxon>Bacteria</taxon>
        <taxon>Bacillati</taxon>
        <taxon>Bacillota</taxon>
        <taxon>Bacilli</taxon>
        <taxon>Bacillales</taxon>
        <taxon>Bacillaceae</taxon>
        <taxon>Halalkalibacter</taxon>
    </lineage>
</organism>
<dbReference type="PANTHER" id="PTHR48081:SF8">
    <property type="entry name" value="ALPHA_BETA HYDROLASE FOLD-3 DOMAIN-CONTAINING PROTEIN-RELATED"/>
    <property type="match status" value="1"/>
</dbReference>
<accession>A0A9X2DRA0</accession>
<dbReference type="InterPro" id="IPR013094">
    <property type="entry name" value="AB_hydrolase_3"/>
</dbReference>
<keyword evidence="2 4" id="KW-0378">Hydrolase</keyword>
<name>A0A9X2DRA0_9BACI</name>